<gene>
    <name evidence="1" type="ORF">AMJ39_07300</name>
</gene>
<evidence type="ECO:0000313" key="1">
    <source>
        <dbReference type="EMBL" id="KPJ52667.1"/>
    </source>
</evidence>
<protein>
    <recommendedName>
        <fullName evidence="3">Outer membrane protein beta-barrel domain-containing protein</fullName>
    </recommendedName>
</protein>
<dbReference type="SUPFAM" id="SSF56925">
    <property type="entry name" value="OMPA-like"/>
    <property type="match status" value="1"/>
</dbReference>
<dbReference type="AlphaFoldDB" id="A0A0S7WRB2"/>
<sequence>MLGNPTPLEKIAFPRFVILGLATGVMLLSSPPASGVDLEGKTALGISAGWLDLSFSTRSQYLDPDNNGYHQFEMRQHDSGVPGVAISLLRGIGPYWGFRAEHLYSPPSSLRYSDFSYRSRAAIFPEVMYRRSMHLTSLSVIQHLTIPSQTLSLYVGAGGGVTILSGQIESDGADIGETYDLESRKTVWHSGVCLFPLVGIEWFAGEHLAWVSEFRYLLGGTTRETIGPFGTWRADISGATLSTTFRYYLSRPASEPDAIPLLPLE</sequence>
<name>A0A0S7WRB2_UNCT6</name>
<proteinExistence type="predicted"/>
<dbReference type="Proteomes" id="UP000052008">
    <property type="component" value="Unassembled WGS sequence"/>
</dbReference>
<organism evidence="1 2">
    <name type="scientific">candidate division TA06 bacterium DG_24</name>
    <dbReference type="NCBI Taxonomy" id="1703770"/>
    <lineage>
        <taxon>Bacteria</taxon>
        <taxon>Bacteria division TA06</taxon>
    </lineage>
</organism>
<reference evidence="1 2" key="1">
    <citation type="journal article" date="2015" name="Microbiome">
        <title>Genomic resolution of linkages in carbon, nitrogen, and sulfur cycling among widespread estuary sediment bacteria.</title>
        <authorList>
            <person name="Baker B.J."/>
            <person name="Lazar C.S."/>
            <person name="Teske A.P."/>
            <person name="Dick G.J."/>
        </authorList>
    </citation>
    <scope>NUCLEOTIDE SEQUENCE [LARGE SCALE GENOMIC DNA]</scope>
    <source>
        <strain evidence="1">DG_24</strain>
    </source>
</reference>
<accession>A0A0S7WRB2</accession>
<dbReference type="EMBL" id="LIZS01000047">
    <property type="protein sequence ID" value="KPJ52667.1"/>
    <property type="molecule type" value="Genomic_DNA"/>
</dbReference>
<comment type="caution">
    <text evidence="1">The sequence shown here is derived from an EMBL/GenBank/DDBJ whole genome shotgun (WGS) entry which is preliminary data.</text>
</comment>
<evidence type="ECO:0008006" key="3">
    <source>
        <dbReference type="Google" id="ProtNLM"/>
    </source>
</evidence>
<evidence type="ECO:0000313" key="2">
    <source>
        <dbReference type="Proteomes" id="UP000052008"/>
    </source>
</evidence>
<dbReference type="InterPro" id="IPR011250">
    <property type="entry name" value="OMP/PagP_B-barrel"/>
</dbReference>